<sequence>MLFNCYILAFAHSKQTQPSSKWGPNALIILFMLLLLLLLLHESVAFSSPTLVFWRASIRLRQAIEPRLMLGAGGLLGSASQVTCRS</sequence>
<proteinExistence type="predicted"/>
<reference evidence="1" key="2">
    <citation type="submission" date="2023-06" db="EMBL/GenBank/DDBJ databases">
        <authorList>
            <consortium name="Lawrence Berkeley National Laboratory"/>
            <person name="Haridas S."/>
            <person name="Hensen N."/>
            <person name="Bonometti L."/>
            <person name="Westerberg I."/>
            <person name="Brannstrom I.O."/>
            <person name="Guillou S."/>
            <person name="Cros-Aarteil S."/>
            <person name="Calhoun S."/>
            <person name="Kuo A."/>
            <person name="Mondo S."/>
            <person name="Pangilinan J."/>
            <person name="Riley R."/>
            <person name="Labutti K."/>
            <person name="Andreopoulos B."/>
            <person name="Lipzen A."/>
            <person name="Chen C."/>
            <person name="Yanf M."/>
            <person name="Daum C."/>
            <person name="Ng V."/>
            <person name="Clum A."/>
            <person name="Steindorff A."/>
            <person name="Ohm R."/>
            <person name="Martin F."/>
            <person name="Silar P."/>
            <person name="Natvig D."/>
            <person name="Lalanne C."/>
            <person name="Gautier V."/>
            <person name="Ament-Velasquez S.L."/>
            <person name="Kruys A."/>
            <person name="Hutchinson M.I."/>
            <person name="Powell A.J."/>
            <person name="Barry K."/>
            <person name="Miller A.N."/>
            <person name="Grigoriev I.V."/>
            <person name="Debuchy R."/>
            <person name="Gladieux P."/>
            <person name="Thoren M.H."/>
            <person name="Johannesson H."/>
        </authorList>
    </citation>
    <scope>NUCLEOTIDE SEQUENCE</scope>
    <source>
        <strain evidence="1">SMH4131-1</strain>
    </source>
</reference>
<dbReference type="Proteomes" id="UP001286456">
    <property type="component" value="Unassembled WGS sequence"/>
</dbReference>
<organism evidence="1 2">
    <name type="scientific">Cercophora scortea</name>
    <dbReference type="NCBI Taxonomy" id="314031"/>
    <lineage>
        <taxon>Eukaryota</taxon>
        <taxon>Fungi</taxon>
        <taxon>Dikarya</taxon>
        <taxon>Ascomycota</taxon>
        <taxon>Pezizomycotina</taxon>
        <taxon>Sordariomycetes</taxon>
        <taxon>Sordariomycetidae</taxon>
        <taxon>Sordariales</taxon>
        <taxon>Lasiosphaeriaceae</taxon>
        <taxon>Cercophora</taxon>
    </lineage>
</organism>
<reference evidence="1" key="1">
    <citation type="journal article" date="2023" name="Mol. Phylogenet. Evol.">
        <title>Genome-scale phylogeny and comparative genomics of the fungal order Sordariales.</title>
        <authorList>
            <person name="Hensen N."/>
            <person name="Bonometti L."/>
            <person name="Westerberg I."/>
            <person name="Brannstrom I.O."/>
            <person name="Guillou S."/>
            <person name="Cros-Aarteil S."/>
            <person name="Calhoun S."/>
            <person name="Haridas S."/>
            <person name="Kuo A."/>
            <person name="Mondo S."/>
            <person name="Pangilinan J."/>
            <person name="Riley R."/>
            <person name="LaButti K."/>
            <person name="Andreopoulos B."/>
            <person name="Lipzen A."/>
            <person name="Chen C."/>
            <person name="Yan M."/>
            <person name="Daum C."/>
            <person name="Ng V."/>
            <person name="Clum A."/>
            <person name="Steindorff A."/>
            <person name="Ohm R.A."/>
            <person name="Martin F."/>
            <person name="Silar P."/>
            <person name="Natvig D.O."/>
            <person name="Lalanne C."/>
            <person name="Gautier V."/>
            <person name="Ament-Velasquez S.L."/>
            <person name="Kruys A."/>
            <person name="Hutchinson M.I."/>
            <person name="Powell A.J."/>
            <person name="Barry K."/>
            <person name="Miller A.N."/>
            <person name="Grigoriev I.V."/>
            <person name="Debuchy R."/>
            <person name="Gladieux P."/>
            <person name="Hiltunen Thoren M."/>
            <person name="Johannesson H."/>
        </authorList>
    </citation>
    <scope>NUCLEOTIDE SEQUENCE</scope>
    <source>
        <strain evidence="1">SMH4131-1</strain>
    </source>
</reference>
<name>A0AAE0M598_9PEZI</name>
<dbReference type="EMBL" id="JAUEPO010000006">
    <property type="protein sequence ID" value="KAK3319787.1"/>
    <property type="molecule type" value="Genomic_DNA"/>
</dbReference>
<evidence type="ECO:0000313" key="2">
    <source>
        <dbReference type="Proteomes" id="UP001286456"/>
    </source>
</evidence>
<keyword evidence="2" id="KW-1185">Reference proteome</keyword>
<accession>A0AAE0M598</accession>
<comment type="caution">
    <text evidence="1">The sequence shown here is derived from an EMBL/GenBank/DDBJ whole genome shotgun (WGS) entry which is preliminary data.</text>
</comment>
<protein>
    <submittedName>
        <fullName evidence="1">Uncharacterized protein</fullName>
    </submittedName>
</protein>
<dbReference type="AlphaFoldDB" id="A0AAE0M598"/>
<evidence type="ECO:0000313" key="1">
    <source>
        <dbReference type="EMBL" id="KAK3319787.1"/>
    </source>
</evidence>
<gene>
    <name evidence="1" type="ORF">B0T19DRAFT_433036</name>
</gene>